<dbReference type="eggNOG" id="COG1957">
    <property type="taxonomic scope" value="Bacteria"/>
</dbReference>
<feature type="domain" description="Inosine/uridine-preferring nucleoside hydrolase" evidence="3">
    <location>
        <begin position="1"/>
        <end position="150"/>
    </location>
</feature>
<keyword evidence="2" id="KW-0326">Glycosidase</keyword>
<dbReference type="Proteomes" id="UP000030661">
    <property type="component" value="Unassembled WGS sequence"/>
</dbReference>
<dbReference type="PANTHER" id="PTHR12304">
    <property type="entry name" value="INOSINE-URIDINE PREFERRING NUCLEOSIDE HYDROLASE"/>
    <property type="match status" value="1"/>
</dbReference>
<reference evidence="4" key="1">
    <citation type="journal article" date="2015" name="PeerJ">
        <title>First genomic representation of candidate bacterial phylum KSB3 points to enhanced environmental sensing as a trigger of wastewater bulking.</title>
        <authorList>
            <person name="Sekiguchi Y."/>
            <person name="Ohashi A."/>
            <person name="Parks D.H."/>
            <person name="Yamauchi T."/>
            <person name="Tyson G.W."/>
            <person name="Hugenholtz P."/>
        </authorList>
    </citation>
    <scope>NUCLEOTIDE SEQUENCE [LARGE SCALE GENOMIC DNA]</scope>
</reference>
<dbReference type="SUPFAM" id="SSF53590">
    <property type="entry name" value="Nucleoside hydrolase"/>
    <property type="match status" value="1"/>
</dbReference>
<keyword evidence="5" id="KW-1185">Reference proteome</keyword>
<dbReference type="GO" id="GO:0005829">
    <property type="term" value="C:cytosol"/>
    <property type="evidence" value="ECO:0007669"/>
    <property type="project" value="TreeGrafter"/>
</dbReference>
<dbReference type="InterPro" id="IPR023186">
    <property type="entry name" value="IUNH"/>
</dbReference>
<dbReference type="STRING" id="1499967.U27_06725"/>
<dbReference type="Pfam" id="PF01156">
    <property type="entry name" value="IU_nuc_hydro"/>
    <property type="match status" value="1"/>
</dbReference>
<dbReference type="EMBL" id="DF820470">
    <property type="protein sequence ID" value="GAK59740.1"/>
    <property type="molecule type" value="Genomic_DNA"/>
</dbReference>
<dbReference type="InterPro" id="IPR001910">
    <property type="entry name" value="Inosine/uridine_hydrolase_dom"/>
</dbReference>
<evidence type="ECO:0000256" key="1">
    <source>
        <dbReference type="ARBA" id="ARBA00022801"/>
    </source>
</evidence>
<dbReference type="Gene3D" id="3.90.245.10">
    <property type="entry name" value="Ribonucleoside hydrolase-like"/>
    <property type="match status" value="1"/>
</dbReference>
<dbReference type="AlphaFoldDB" id="A0A081C585"/>
<dbReference type="HOGENOM" id="CLU_036838_12_0_0"/>
<dbReference type="PANTHER" id="PTHR12304:SF4">
    <property type="entry name" value="URIDINE NUCLEOSIDASE"/>
    <property type="match status" value="1"/>
</dbReference>
<organism evidence="4">
    <name type="scientific">Vecturithrix granuli</name>
    <dbReference type="NCBI Taxonomy" id="1499967"/>
    <lineage>
        <taxon>Bacteria</taxon>
        <taxon>Candidatus Moduliflexota</taxon>
        <taxon>Candidatus Vecturitrichia</taxon>
        <taxon>Candidatus Vecturitrichales</taxon>
        <taxon>Candidatus Vecturitrichaceae</taxon>
        <taxon>Candidatus Vecturithrix</taxon>
    </lineage>
</organism>
<name>A0A081C585_VECG1</name>
<gene>
    <name evidence="4" type="ORF">U27_06725</name>
</gene>
<evidence type="ECO:0000313" key="5">
    <source>
        <dbReference type="Proteomes" id="UP000030661"/>
    </source>
</evidence>
<evidence type="ECO:0000313" key="4">
    <source>
        <dbReference type="EMBL" id="GAK59740.1"/>
    </source>
</evidence>
<dbReference type="GO" id="GO:0008477">
    <property type="term" value="F:purine nucleosidase activity"/>
    <property type="evidence" value="ECO:0007669"/>
    <property type="project" value="TreeGrafter"/>
</dbReference>
<dbReference type="GO" id="GO:0006152">
    <property type="term" value="P:purine nucleoside catabolic process"/>
    <property type="evidence" value="ECO:0007669"/>
    <property type="project" value="TreeGrafter"/>
</dbReference>
<protein>
    <submittedName>
        <fullName evidence="4">Inosine-uridine preferring nucleoside hydrolase family protein</fullName>
    </submittedName>
</protein>
<dbReference type="InterPro" id="IPR036452">
    <property type="entry name" value="Ribo_hydro-like"/>
</dbReference>
<accession>A0A081C585</accession>
<sequence length="158" mass="17248">MGGAMGLGNVTPSAEFNIYTDPEAAKVVFESGAPIVMVGLDATHKAPLRQEHLTMISRHGTPVSEALTSMFRFYLGAIQKLGVSEWASLHDACAVAAVCDPSLLKTQLMRVDIETKGEFTRGRTVCDPYLTHGRPPNVHVGIDFDAERFFAMLVERLK</sequence>
<evidence type="ECO:0000259" key="3">
    <source>
        <dbReference type="Pfam" id="PF01156"/>
    </source>
</evidence>
<keyword evidence="1 4" id="KW-0378">Hydrolase</keyword>
<proteinExistence type="predicted"/>
<evidence type="ECO:0000256" key="2">
    <source>
        <dbReference type="ARBA" id="ARBA00023295"/>
    </source>
</evidence>